<keyword evidence="7" id="KW-0119">Carbohydrate metabolism</keyword>
<comment type="similarity">
    <text evidence="2">Belongs to the glycosyl hydrolase 45 (cellulase K) family.</text>
</comment>
<name>A0A9W6Z4H0_AMBMO</name>
<dbReference type="InterPro" id="IPR052288">
    <property type="entry name" value="GH45_Enzymes"/>
</dbReference>
<keyword evidence="6" id="KW-0136">Cellulose degradation</keyword>
<dbReference type="SUPFAM" id="SSF57180">
    <property type="entry name" value="Cellulose-binding domain"/>
    <property type="match status" value="1"/>
</dbReference>
<evidence type="ECO:0000256" key="9">
    <source>
        <dbReference type="ARBA" id="ARBA00023326"/>
    </source>
</evidence>
<evidence type="ECO:0000256" key="1">
    <source>
        <dbReference type="ARBA" id="ARBA00000966"/>
    </source>
</evidence>
<organism evidence="13 14">
    <name type="scientific">Ambrosiozyma monospora</name>
    <name type="common">Yeast</name>
    <name type="synonym">Endomycopsis monosporus</name>
    <dbReference type="NCBI Taxonomy" id="43982"/>
    <lineage>
        <taxon>Eukaryota</taxon>
        <taxon>Fungi</taxon>
        <taxon>Dikarya</taxon>
        <taxon>Ascomycota</taxon>
        <taxon>Saccharomycotina</taxon>
        <taxon>Pichiomycetes</taxon>
        <taxon>Pichiales</taxon>
        <taxon>Pichiaceae</taxon>
        <taxon>Ambrosiozyma</taxon>
    </lineage>
</organism>
<dbReference type="PROSITE" id="PS51164">
    <property type="entry name" value="CBM1_2"/>
    <property type="match status" value="1"/>
</dbReference>
<dbReference type="PANTHER" id="PTHR39730">
    <property type="entry name" value="ENDOGLUCANASE 1"/>
    <property type="match status" value="1"/>
</dbReference>
<keyword evidence="8" id="KW-0326">Glycosidase</keyword>
<feature type="chain" id="PRO_5040955911" description="cellulase" evidence="11">
    <location>
        <begin position="19"/>
        <end position="420"/>
    </location>
</feature>
<dbReference type="GO" id="GO:0030248">
    <property type="term" value="F:cellulose binding"/>
    <property type="evidence" value="ECO:0007669"/>
    <property type="project" value="InterPro"/>
</dbReference>
<dbReference type="SMART" id="SM00236">
    <property type="entry name" value="fCBD"/>
    <property type="match status" value="1"/>
</dbReference>
<evidence type="ECO:0000313" key="13">
    <source>
        <dbReference type="EMBL" id="GMG40706.1"/>
    </source>
</evidence>
<evidence type="ECO:0000256" key="2">
    <source>
        <dbReference type="ARBA" id="ARBA00007793"/>
    </source>
</evidence>
<dbReference type="OrthoDB" id="3978949at2759"/>
<keyword evidence="9" id="KW-0624">Polysaccharide degradation</keyword>
<evidence type="ECO:0000256" key="5">
    <source>
        <dbReference type="ARBA" id="ARBA00022801"/>
    </source>
</evidence>
<evidence type="ECO:0000256" key="11">
    <source>
        <dbReference type="SAM" id="SignalP"/>
    </source>
</evidence>
<dbReference type="GO" id="GO:0008810">
    <property type="term" value="F:cellulase activity"/>
    <property type="evidence" value="ECO:0007669"/>
    <property type="project" value="UniProtKB-EC"/>
</dbReference>
<evidence type="ECO:0000256" key="4">
    <source>
        <dbReference type="ARBA" id="ARBA00022729"/>
    </source>
</evidence>
<dbReference type="GO" id="GO:0030245">
    <property type="term" value="P:cellulose catabolic process"/>
    <property type="evidence" value="ECO:0007669"/>
    <property type="project" value="UniProtKB-KW"/>
</dbReference>
<dbReference type="EC" id="3.2.1.4" evidence="3"/>
<gene>
    <name evidence="13" type="ORF">Amon01_000642600</name>
</gene>
<evidence type="ECO:0000259" key="12">
    <source>
        <dbReference type="PROSITE" id="PS51164"/>
    </source>
</evidence>
<dbReference type="AlphaFoldDB" id="A0A9W6Z4H0"/>
<feature type="region of interest" description="Disordered" evidence="10">
    <location>
        <begin position="138"/>
        <end position="208"/>
    </location>
</feature>
<evidence type="ECO:0000256" key="7">
    <source>
        <dbReference type="ARBA" id="ARBA00023277"/>
    </source>
</evidence>
<evidence type="ECO:0000256" key="8">
    <source>
        <dbReference type="ARBA" id="ARBA00023295"/>
    </source>
</evidence>
<dbReference type="InterPro" id="IPR000334">
    <property type="entry name" value="Glyco_hydro_45"/>
</dbReference>
<dbReference type="PROSITE" id="PS00562">
    <property type="entry name" value="CBM1_1"/>
    <property type="match status" value="1"/>
</dbReference>
<dbReference type="Proteomes" id="UP001165063">
    <property type="component" value="Unassembled WGS sequence"/>
</dbReference>
<feature type="signal peptide" evidence="11">
    <location>
        <begin position="1"/>
        <end position="18"/>
    </location>
</feature>
<dbReference type="PANTHER" id="PTHR39730:SF1">
    <property type="entry name" value="ENDOGLUCANASE 1"/>
    <property type="match status" value="1"/>
</dbReference>
<dbReference type="Pfam" id="PF02015">
    <property type="entry name" value="Glyco_hydro_45"/>
    <property type="match status" value="1"/>
</dbReference>
<keyword evidence="14" id="KW-1185">Reference proteome</keyword>
<feature type="domain" description="CBM1" evidence="12">
    <location>
        <begin position="31"/>
        <end position="67"/>
    </location>
</feature>
<protein>
    <recommendedName>
        <fullName evidence="3">cellulase</fullName>
        <ecNumber evidence="3">3.2.1.4</ecNumber>
    </recommendedName>
</protein>
<accession>A0A9W6Z4H0</accession>
<dbReference type="SUPFAM" id="SSF50685">
    <property type="entry name" value="Barwin-like endoglucanases"/>
    <property type="match status" value="1"/>
</dbReference>
<evidence type="ECO:0000256" key="3">
    <source>
        <dbReference type="ARBA" id="ARBA00012601"/>
    </source>
</evidence>
<dbReference type="Pfam" id="PF00734">
    <property type="entry name" value="CBM_1"/>
    <property type="match status" value="1"/>
</dbReference>
<keyword evidence="5" id="KW-0378">Hydrolase</keyword>
<evidence type="ECO:0000256" key="10">
    <source>
        <dbReference type="SAM" id="MobiDB-lite"/>
    </source>
</evidence>
<dbReference type="InterPro" id="IPR036908">
    <property type="entry name" value="RlpA-like_sf"/>
</dbReference>
<proteinExistence type="inferred from homology"/>
<dbReference type="EMBL" id="BSXU01004099">
    <property type="protein sequence ID" value="GMG40706.1"/>
    <property type="molecule type" value="Genomic_DNA"/>
</dbReference>
<comment type="caution">
    <text evidence="13">The sequence shown here is derived from an EMBL/GenBank/DDBJ whole genome shotgun (WGS) entry which is preliminary data.</text>
</comment>
<comment type="catalytic activity">
    <reaction evidence="1">
        <text>Endohydrolysis of (1-&gt;4)-beta-D-glucosidic linkages in cellulose, lichenin and cereal beta-D-glucans.</text>
        <dbReference type="EC" id="3.2.1.4"/>
    </reaction>
</comment>
<dbReference type="InterPro" id="IPR000254">
    <property type="entry name" value="CBD"/>
</dbReference>
<dbReference type="Gene3D" id="2.40.40.10">
    <property type="entry name" value="RlpA-like domain"/>
    <property type="match status" value="1"/>
</dbReference>
<evidence type="ECO:0000313" key="14">
    <source>
        <dbReference type="Proteomes" id="UP001165063"/>
    </source>
</evidence>
<feature type="compositionally biased region" description="Low complexity" evidence="10">
    <location>
        <begin position="152"/>
        <end position="203"/>
    </location>
</feature>
<reference evidence="13" key="1">
    <citation type="submission" date="2023-04" db="EMBL/GenBank/DDBJ databases">
        <title>Ambrosiozyma monospora NBRC 1965.</title>
        <authorList>
            <person name="Ichikawa N."/>
            <person name="Sato H."/>
            <person name="Tonouchi N."/>
        </authorList>
    </citation>
    <scope>NUCLEOTIDE SEQUENCE</scope>
    <source>
        <strain evidence="13">NBRC 1965</strain>
    </source>
</reference>
<keyword evidence="4 11" id="KW-0732">Signal</keyword>
<evidence type="ECO:0000256" key="6">
    <source>
        <dbReference type="ARBA" id="ARBA00023001"/>
    </source>
</evidence>
<dbReference type="GO" id="GO:0005576">
    <property type="term" value="C:extracellular region"/>
    <property type="evidence" value="ECO:0007669"/>
    <property type="project" value="InterPro"/>
</dbReference>
<sequence length="420" mass="42826">MLSQTSLFMLLSSLAVRAAPLAGAAPEADSGLASLYYQCGGINWTGATACAEGATCYSQNDYYYQCIATENVPSATAAASAAATTSVAKASSSADPVVTSAKIAIQSTSQEKSSDNGTSTAAITSTTTFQTTSQLAETSSAAQTVDHNVKKSSSSSSAVEQTTSSQVAAAQTTSSTVASTQATSSSATASSSASQSSSSSSSSDLKTVSGGFSGTGKTTRYWDCCLPSYSWPGKSSAVSSPVRACNANGDVLTGTNFQSGCNGGEAYMCNDQVPWAVNDNLAYGFGAASVSGATDETLACSCMKLTFTSTSIQGKEMVIQITNTGGDLGENQFDLAFPGGGVGIFTSGCTNEFGSGYSWGEQYGGISAESACSNLPSDLQKGCDFRFDWFENADNPSVTFEQVVCPSELTELTGCSRSDE</sequence>
<dbReference type="InterPro" id="IPR035971">
    <property type="entry name" value="CBD_sf"/>
</dbReference>